<protein>
    <recommendedName>
        <fullName evidence="3">Helix-hairpin-helix domain-containing protein</fullName>
    </recommendedName>
</protein>
<gene>
    <name evidence="1" type="ORF">EAH69_03445</name>
</gene>
<proteinExistence type="predicted"/>
<dbReference type="SUPFAM" id="SSF47781">
    <property type="entry name" value="RuvA domain 2-like"/>
    <property type="match status" value="2"/>
</dbReference>
<dbReference type="RefSeq" id="WP_121933790.1">
    <property type="nucleotide sequence ID" value="NZ_RDOJ01000003.1"/>
</dbReference>
<evidence type="ECO:0000313" key="2">
    <source>
        <dbReference type="Proteomes" id="UP000275348"/>
    </source>
</evidence>
<evidence type="ECO:0008006" key="3">
    <source>
        <dbReference type="Google" id="ProtNLM"/>
    </source>
</evidence>
<accession>A0A3L9MGT5</accession>
<dbReference type="EMBL" id="RDOJ01000003">
    <property type="protein sequence ID" value="RLZ11981.1"/>
    <property type="molecule type" value="Genomic_DNA"/>
</dbReference>
<comment type="caution">
    <text evidence="1">The sequence shown here is derived from an EMBL/GenBank/DDBJ whole genome shotgun (WGS) entry which is preliminary data.</text>
</comment>
<keyword evidence="2" id="KW-1185">Reference proteome</keyword>
<evidence type="ECO:0000313" key="1">
    <source>
        <dbReference type="EMBL" id="RLZ11981.1"/>
    </source>
</evidence>
<dbReference type="InterPro" id="IPR010994">
    <property type="entry name" value="RuvA_2-like"/>
</dbReference>
<organism evidence="1 2">
    <name type="scientific">Faecalibacter macacae</name>
    <dbReference type="NCBI Taxonomy" id="1859289"/>
    <lineage>
        <taxon>Bacteria</taxon>
        <taxon>Pseudomonadati</taxon>
        <taxon>Bacteroidota</taxon>
        <taxon>Flavobacteriia</taxon>
        <taxon>Flavobacteriales</taxon>
        <taxon>Weeksellaceae</taxon>
        <taxon>Faecalibacter</taxon>
    </lineage>
</organism>
<dbReference type="AlphaFoldDB" id="A0A3L9MGT5"/>
<sequence length="332" mass="38962">MKSLRKDRWHFTFGQRIGIFILLLTLLCFEMVLAFQNKSNELSLQKVDSVYYQKLEKELAELIEVQKTKPFKKSTLSSTKFKQDSLKPFNPNDLPKQGWEKIGFTPKQAEVIMKYKQILGGKFESKEQIKKCYVISDELYEALEPYILLPDKAKSDYKLEKSQLSKKVTYRKFNPNNYTVDDWVKIGFSPKQAETILKYKNIVGGEFKSKEQIKKCYVISEEKYNEMKNFIDLPEKLETVYTKNTIENIEKRETPSHVKSDVKKVEISKKFNPNELDLEGWIAMGFTEKQAQTILNFKRSLGGKFKDAKTLSRSYVISDEKFKEMEPFLVFD</sequence>
<dbReference type="OrthoDB" id="981124at2"/>
<reference evidence="1 2" key="1">
    <citation type="submission" date="2018-10" db="EMBL/GenBank/DDBJ databases">
        <authorList>
            <person name="Chen X."/>
        </authorList>
    </citation>
    <scope>NUCLEOTIDE SEQUENCE [LARGE SCALE GENOMIC DNA]</scope>
    <source>
        <strain evidence="1 2">YIM 102668</strain>
    </source>
</reference>
<name>A0A3L9MGT5_9FLAO</name>
<dbReference type="Proteomes" id="UP000275348">
    <property type="component" value="Unassembled WGS sequence"/>
</dbReference>